<proteinExistence type="predicted"/>
<reference evidence="2 3" key="1">
    <citation type="submission" date="2021-04" db="EMBL/GenBank/DDBJ databases">
        <title>Description of novel Flavobacterium sp. F-328.</title>
        <authorList>
            <person name="Saticioglu I.B."/>
        </authorList>
    </citation>
    <scope>NUCLEOTIDE SEQUENCE [LARGE SCALE GENOMIC DNA]</scope>
    <source>
        <strain evidence="2 3">F-328</strain>
    </source>
</reference>
<keyword evidence="3" id="KW-1185">Reference proteome</keyword>
<dbReference type="RefSeq" id="WP_210788369.1">
    <property type="nucleotide sequence ID" value="NZ_JAGPXB010000002.1"/>
</dbReference>
<evidence type="ECO:0000313" key="3">
    <source>
        <dbReference type="Proteomes" id="UP000679008"/>
    </source>
</evidence>
<sequence length="130" mass="15034">MTEETEMSKKAAIVFFILIIIGLYFIVDKADKTREEIENYPGTTICKYTLCKPSGKSSTAFVKYVVNNKLYRTNSGGCPENSSEKINKFFYLKYATINPNNIEVDFTKEVTNKTEIEELENQLKNWFDLE</sequence>
<comment type="caution">
    <text evidence="2">The sequence shown here is derived from an EMBL/GenBank/DDBJ whole genome shotgun (WGS) entry which is preliminary data.</text>
</comment>
<gene>
    <name evidence="2" type="ORF">KBJ98_03935</name>
</gene>
<evidence type="ECO:0000256" key="1">
    <source>
        <dbReference type="SAM" id="Phobius"/>
    </source>
</evidence>
<protein>
    <submittedName>
        <fullName evidence="2">Uncharacterized protein</fullName>
    </submittedName>
</protein>
<organism evidence="2 3">
    <name type="scientific">Flavobacterium erciyesense</name>
    <dbReference type="NCBI Taxonomy" id="2825842"/>
    <lineage>
        <taxon>Bacteria</taxon>
        <taxon>Pseudomonadati</taxon>
        <taxon>Bacteroidota</taxon>
        <taxon>Flavobacteriia</taxon>
        <taxon>Flavobacteriales</taxon>
        <taxon>Flavobacteriaceae</taxon>
        <taxon>Flavobacterium</taxon>
    </lineage>
</organism>
<dbReference type="Proteomes" id="UP000679008">
    <property type="component" value="Unassembled WGS sequence"/>
</dbReference>
<keyword evidence="1" id="KW-0472">Membrane</keyword>
<name>A0ABS5D1F1_9FLAO</name>
<evidence type="ECO:0000313" key="2">
    <source>
        <dbReference type="EMBL" id="MBQ0907851.1"/>
    </source>
</evidence>
<keyword evidence="1" id="KW-1133">Transmembrane helix</keyword>
<dbReference type="EMBL" id="JAGPXB010000002">
    <property type="protein sequence ID" value="MBQ0907851.1"/>
    <property type="molecule type" value="Genomic_DNA"/>
</dbReference>
<accession>A0ABS5D1F1</accession>
<feature type="transmembrane region" description="Helical" evidence="1">
    <location>
        <begin position="12"/>
        <end position="27"/>
    </location>
</feature>
<keyword evidence="1" id="KW-0812">Transmembrane</keyword>